<dbReference type="GO" id="GO:0005737">
    <property type="term" value="C:cytoplasm"/>
    <property type="evidence" value="ECO:0007669"/>
    <property type="project" value="UniProtKB-SubCell"/>
</dbReference>
<dbReference type="CDD" id="cd04869">
    <property type="entry name" value="ACT_GcvR_2"/>
    <property type="match status" value="1"/>
</dbReference>
<dbReference type="InterPro" id="IPR050990">
    <property type="entry name" value="UPF0237/GcvR_regulator"/>
</dbReference>
<keyword evidence="1" id="KW-0804">Transcription</keyword>
<evidence type="ECO:0000259" key="2">
    <source>
        <dbReference type="PROSITE" id="PS51671"/>
    </source>
</evidence>
<dbReference type="OrthoDB" id="12860at2"/>
<dbReference type="Pfam" id="PF13740">
    <property type="entry name" value="ACT_6"/>
    <property type="match status" value="2"/>
</dbReference>
<accession>A0A0S2SDE8</accession>
<name>A0A0S2SDE8_9GAMM</name>
<dbReference type="AlphaFoldDB" id="A0A0S2SDE8"/>
<reference evidence="4 6" key="3">
    <citation type="submission" date="2021-09" db="EMBL/GenBank/DDBJ databases">
        <title>Aeromonas schubertii isolated from Asian sea bass.</title>
        <authorList>
            <person name="Pinpimai K."/>
        </authorList>
    </citation>
    <scope>NUCLEOTIDE SEQUENCE [LARGE SCALE GENOMIC DNA]</scope>
    <source>
        <strain evidence="4 6">CHULA2021a</strain>
    </source>
</reference>
<keyword evidence="1" id="KW-0678">Repressor</keyword>
<keyword evidence="6" id="KW-1185">Reference proteome</keyword>
<reference evidence="5" key="1">
    <citation type="submission" date="2015-10" db="EMBL/GenBank/DDBJ databases">
        <title>Complete Genome Sequence of Aeromonas schubertii strain WL1483.</title>
        <authorList>
            <person name="Liu L."/>
        </authorList>
    </citation>
    <scope>NUCLEOTIDE SEQUENCE [LARGE SCALE GENOMIC DNA]</scope>
    <source>
        <strain evidence="5">WL1483</strain>
    </source>
</reference>
<dbReference type="EMBL" id="CP013067">
    <property type="protein sequence ID" value="ALP39751.1"/>
    <property type="molecule type" value="Genomic_DNA"/>
</dbReference>
<gene>
    <name evidence="4" type="ORF">LA374_17695</name>
    <name evidence="3" type="ORF">WL1483_332</name>
</gene>
<comment type="subcellular location">
    <subcellularLocation>
        <location evidence="1">Cytoplasm</location>
    </subcellularLocation>
</comment>
<dbReference type="Proteomes" id="UP000774958">
    <property type="component" value="Unassembled WGS sequence"/>
</dbReference>
<dbReference type="Proteomes" id="UP000058114">
    <property type="component" value="Chromosome"/>
</dbReference>
<dbReference type="RefSeq" id="WP_050666000.1">
    <property type="nucleotide sequence ID" value="NZ_CDDB01000039.1"/>
</dbReference>
<evidence type="ECO:0000313" key="4">
    <source>
        <dbReference type="EMBL" id="MBZ6068026.1"/>
    </source>
</evidence>
<evidence type="ECO:0000313" key="3">
    <source>
        <dbReference type="EMBL" id="ALP39751.1"/>
    </source>
</evidence>
<proteinExistence type="predicted"/>
<protein>
    <recommendedName>
        <fullName evidence="1">Glycine cleavage system transcriptional repressor</fullName>
    </recommendedName>
</protein>
<evidence type="ECO:0000313" key="6">
    <source>
        <dbReference type="Proteomes" id="UP000774958"/>
    </source>
</evidence>
<dbReference type="InterPro" id="IPR002912">
    <property type="entry name" value="ACT_dom"/>
</dbReference>
<dbReference type="KEGG" id="asr:WL1483_332"/>
<dbReference type="Gene3D" id="3.30.70.260">
    <property type="match status" value="2"/>
</dbReference>
<dbReference type="InterPro" id="IPR016867">
    <property type="entry name" value="GcvR"/>
</dbReference>
<dbReference type="EMBL" id="JAIRBT010000032">
    <property type="protein sequence ID" value="MBZ6068026.1"/>
    <property type="molecule type" value="Genomic_DNA"/>
</dbReference>
<reference evidence="3 5" key="2">
    <citation type="journal article" date="2016" name="Genome Announc.">
        <title>Complete Genome Sequence of the Highly Virulent Aeromonas schubertii Strain WL1483, Isolated from Diseased Snakehead Fish (Channa argus) in China.</title>
        <authorList>
            <person name="Liu L."/>
            <person name="Li N."/>
            <person name="Zhang D."/>
            <person name="Fu X."/>
            <person name="Shi C."/>
            <person name="Lin Q."/>
            <person name="Hao G."/>
        </authorList>
    </citation>
    <scope>NUCLEOTIDE SEQUENCE [LARGE SCALE GENOMIC DNA]</scope>
    <source>
        <strain evidence="3 5">WL1483</strain>
    </source>
</reference>
<evidence type="ECO:0000256" key="1">
    <source>
        <dbReference type="PIRNR" id="PIRNR028103"/>
    </source>
</evidence>
<dbReference type="GO" id="GO:0006355">
    <property type="term" value="P:regulation of DNA-templated transcription"/>
    <property type="evidence" value="ECO:0007669"/>
    <property type="project" value="UniProtKB-UniRule"/>
</dbReference>
<dbReference type="PIRSF" id="PIRSF028103">
    <property type="entry name" value="GcvR"/>
    <property type="match status" value="1"/>
</dbReference>
<dbReference type="PANTHER" id="PTHR34875:SF6">
    <property type="entry name" value="UPF0237 PROTEIN MJ1558"/>
    <property type="match status" value="1"/>
</dbReference>
<sequence length="170" mass="18069">MHKQLVITVIGPDRPGIVESLAKAVKQAGGSWQASSMSELAGQFAGILQITLPGEAVASLHTTLEALPNLQITLAEGEDHPEPQQQLMMTVTGNDRPGIVEELAATLCRLSVNVIDLTTGCEPAPHSGAPLFFAHTLVALPDSLDEEQLIEALEALSDDLMIDIDRDEDA</sequence>
<feature type="domain" description="ACT" evidence="2">
    <location>
        <begin position="88"/>
        <end position="169"/>
    </location>
</feature>
<evidence type="ECO:0000313" key="5">
    <source>
        <dbReference type="Proteomes" id="UP000058114"/>
    </source>
</evidence>
<dbReference type="PATRIC" id="fig|652.5.peg.1748"/>
<organism evidence="3 5">
    <name type="scientific">Aeromonas schubertii</name>
    <dbReference type="NCBI Taxonomy" id="652"/>
    <lineage>
        <taxon>Bacteria</taxon>
        <taxon>Pseudomonadati</taxon>
        <taxon>Pseudomonadota</taxon>
        <taxon>Gammaproteobacteria</taxon>
        <taxon>Aeromonadales</taxon>
        <taxon>Aeromonadaceae</taxon>
        <taxon>Aeromonas</taxon>
    </lineage>
</organism>
<dbReference type="PROSITE" id="PS51671">
    <property type="entry name" value="ACT"/>
    <property type="match status" value="1"/>
</dbReference>
<dbReference type="SUPFAM" id="SSF55021">
    <property type="entry name" value="ACT-like"/>
    <property type="match status" value="2"/>
</dbReference>
<keyword evidence="1" id="KW-0963">Cytoplasm</keyword>
<dbReference type="STRING" id="652.WL1483_332"/>
<dbReference type="InterPro" id="IPR045865">
    <property type="entry name" value="ACT-like_dom_sf"/>
</dbReference>
<dbReference type="PANTHER" id="PTHR34875">
    <property type="entry name" value="UPF0237 PROTEIN MJ1558"/>
    <property type="match status" value="1"/>
</dbReference>